<feature type="domain" description="CCHC-type" evidence="5">
    <location>
        <begin position="26"/>
        <end position="40"/>
    </location>
</feature>
<dbReference type="InterPro" id="IPR013083">
    <property type="entry name" value="Znf_RING/FYVE/PHD"/>
</dbReference>
<dbReference type="InterPro" id="IPR001878">
    <property type="entry name" value="Znf_CCHC"/>
</dbReference>
<feature type="domain" description="RING-type" evidence="4">
    <location>
        <begin position="87"/>
        <end position="127"/>
    </location>
</feature>
<dbReference type="SUPFAM" id="SSF57756">
    <property type="entry name" value="Retrovirus zinc finger-like domains"/>
    <property type="match status" value="1"/>
</dbReference>
<dbReference type="CDD" id="cd16620">
    <property type="entry name" value="vRING-HC-C4C4_RBBP6"/>
    <property type="match status" value="1"/>
</dbReference>
<dbReference type="GO" id="GO:0061630">
    <property type="term" value="F:ubiquitin protein ligase activity"/>
    <property type="evidence" value="ECO:0007669"/>
    <property type="project" value="InterPro"/>
</dbReference>
<keyword evidence="1 3" id="KW-0863">Zinc-finger</keyword>
<reference evidence="6" key="1">
    <citation type="submission" date="2018-11" db="EMBL/GenBank/DDBJ databases">
        <title>Henneguya salminicola genome and transcriptome.</title>
        <authorList>
            <person name="Yahalomi D."/>
            <person name="Atkinson S.D."/>
            <person name="Neuhof M."/>
            <person name="Chang E.S."/>
            <person name="Philippe H."/>
            <person name="Cartwright P."/>
            <person name="Bartholomew J.L."/>
            <person name="Huchon D."/>
        </authorList>
    </citation>
    <scope>NUCLEOTIDE SEQUENCE</scope>
    <source>
        <strain evidence="6">Hz1</strain>
        <tissue evidence="6">Whole</tissue>
    </source>
</reference>
<dbReference type="Gene3D" id="4.10.60.10">
    <property type="entry name" value="Zinc finger, CCHC-type"/>
    <property type="match status" value="1"/>
</dbReference>
<dbReference type="GO" id="GO:0016567">
    <property type="term" value="P:protein ubiquitination"/>
    <property type="evidence" value="ECO:0007669"/>
    <property type="project" value="InterPro"/>
</dbReference>
<name>A0A6G3MFH7_HENSL</name>
<keyword evidence="1 3" id="KW-0479">Metal-binding</keyword>
<organism evidence="6">
    <name type="scientific">Henneguya salminicola</name>
    <name type="common">Myxosporean</name>
    <dbReference type="NCBI Taxonomy" id="69463"/>
    <lineage>
        <taxon>Eukaryota</taxon>
        <taxon>Metazoa</taxon>
        <taxon>Cnidaria</taxon>
        <taxon>Myxozoa</taxon>
        <taxon>Myxosporea</taxon>
        <taxon>Bivalvulida</taxon>
        <taxon>Platysporina</taxon>
        <taxon>Myxobolidae</taxon>
        <taxon>Henneguya</taxon>
    </lineage>
</organism>
<dbReference type="PROSITE" id="PS50089">
    <property type="entry name" value="ZF_RING_2"/>
    <property type="match status" value="1"/>
</dbReference>
<sequence length="168" mass="18785">MIQSEIVNQASEDSIPIIQTSKIPICYHCKQNGHVIKNCPLIPRKASLGKEPVHLFLKGSLGLPLENMPPVEQSPTEAEITPDFLCCSLCSKFLDNAVLIPCCGSSYCENCIQDYLIDHEFKCPSCRKNMSPEDLIANISLRKSVATFQGQRFPKPVRISYFYITNCS</sequence>
<dbReference type="GO" id="GO:0008270">
    <property type="term" value="F:zinc ion binding"/>
    <property type="evidence" value="ECO:0007669"/>
    <property type="project" value="UniProtKB-KW"/>
</dbReference>
<dbReference type="Pfam" id="PF00098">
    <property type="entry name" value="zf-CCHC"/>
    <property type="match status" value="1"/>
</dbReference>
<dbReference type="InterPro" id="IPR001841">
    <property type="entry name" value="Znf_RING"/>
</dbReference>
<dbReference type="PROSITE" id="PS50158">
    <property type="entry name" value="ZF_CCHC"/>
    <property type="match status" value="1"/>
</dbReference>
<dbReference type="EMBL" id="GHBP01001571">
    <property type="protein sequence ID" value="NDJ92798.1"/>
    <property type="molecule type" value="Transcribed_RNA"/>
</dbReference>
<evidence type="ECO:0000256" key="2">
    <source>
        <dbReference type="ARBA" id="ARBA00022833"/>
    </source>
</evidence>
<keyword evidence="2" id="KW-0862">Zinc</keyword>
<dbReference type="GO" id="GO:0005634">
    <property type="term" value="C:nucleus"/>
    <property type="evidence" value="ECO:0007669"/>
    <property type="project" value="TreeGrafter"/>
</dbReference>
<dbReference type="SUPFAM" id="SSF57850">
    <property type="entry name" value="RING/U-box"/>
    <property type="match status" value="1"/>
</dbReference>
<evidence type="ECO:0000256" key="1">
    <source>
        <dbReference type="ARBA" id="ARBA00022771"/>
    </source>
</evidence>
<dbReference type="PANTHER" id="PTHR15439">
    <property type="entry name" value="RETINOBLASTOMA-BINDING PROTEIN 6"/>
    <property type="match status" value="1"/>
</dbReference>
<dbReference type="Pfam" id="PF04564">
    <property type="entry name" value="U-box"/>
    <property type="match status" value="1"/>
</dbReference>
<dbReference type="GO" id="GO:0003676">
    <property type="term" value="F:nucleic acid binding"/>
    <property type="evidence" value="ECO:0007669"/>
    <property type="project" value="InterPro"/>
</dbReference>
<dbReference type="InterPro" id="IPR036875">
    <property type="entry name" value="Znf_CCHC_sf"/>
</dbReference>
<dbReference type="InterPro" id="IPR033489">
    <property type="entry name" value="RBBP6"/>
</dbReference>
<evidence type="ECO:0000313" key="6">
    <source>
        <dbReference type="EMBL" id="NDJ92798.1"/>
    </source>
</evidence>
<dbReference type="PANTHER" id="PTHR15439:SF0">
    <property type="entry name" value="CELL DIVISION CYCLE AND APOPTOSIS REGULATOR PROTEIN 1-RELATED"/>
    <property type="match status" value="1"/>
</dbReference>
<accession>A0A6G3MFH7</accession>
<evidence type="ECO:0000259" key="4">
    <source>
        <dbReference type="PROSITE" id="PS50089"/>
    </source>
</evidence>
<dbReference type="AlphaFoldDB" id="A0A6G3MFH7"/>
<dbReference type="GO" id="GO:0006397">
    <property type="term" value="P:mRNA processing"/>
    <property type="evidence" value="ECO:0007669"/>
    <property type="project" value="InterPro"/>
</dbReference>
<evidence type="ECO:0000256" key="3">
    <source>
        <dbReference type="PROSITE-ProRule" id="PRU00047"/>
    </source>
</evidence>
<protein>
    <submittedName>
        <fullName evidence="6">E3 ubiquitin-protein ligase RBBP6 (Trinotate prediction)</fullName>
    </submittedName>
</protein>
<dbReference type="GO" id="GO:0006511">
    <property type="term" value="P:ubiquitin-dependent protein catabolic process"/>
    <property type="evidence" value="ECO:0007669"/>
    <property type="project" value="TreeGrafter"/>
</dbReference>
<evidence type="ECO:0000259" key="5">
    <source>
        <dbReference type="PROSITE" id="PS50158"/>
    </source>
</evidence>
<proteinExistence type="predicted"/>
<dbReference type="InterPro" id="IPR003613">
    <property type="entry name" value="Ubox_domain"/>
</dbReference>
<dbReference type="Gene3D" id="3.30.40.10">
    <property type="entry name" value="Zinc/RING finger domain, C3HC4 (zinc finger)"/>
    <property type="match status" value="1"/>
</dbReference>